<dbReference type="EMBL" id="SOAU01000001">
    <property type="protein sequence ID" value="TDT14615.1"/>
    <property type="molecule type" value="Genomic_DNA"/>
</dbReference>
<name>A0A4R7HUZ8_9ACTN</name>
<accession>A0A4R7HUZ8</accession>
<protein>
    <submittedName>
        <fullName evidence="2">Putative peptidoglycan binding protein</fullName>
    </submittedName>
</protein>
<dbReference type="Pfam" id="PF01471">
    <property type="entry name" value="PG_binding_1"/>
    <property type="match status" value="1"/>
</dbReference>
<evidence type="ECO:0000313" key="3">
    <source>
        <dbReference type="Proteomes" id="UP000294558"/>
    </source>
</evidence>
<keyword evidence="3" id="KW-1185">Reference proteome</keyword>
<dbReference type="AlphaFoldDB" id="A0A4R7HUZ8"/>
<dbReference type="InterPro" id="IPR002477">
    <property type="entry name" value="Peptidoglycan-bd-like"/>
</dbReference>
<gene>
    <name evidence="2" type="ORF">BDK89_0170</name>
</gene>
<evidence type="ECO:0000313" key="2">
    <source>
        <dbReference type="EMBL" id="TDT14615.1"/>
    </source>
</evidence>
<sequence>MFVSGNGPPHLLAWTGSEWEEVVTSTMAAEAAALEITDRWVWDVTGDGQPEVLVQFYADGAMRPFGGVLFAGNGDCSWRWIPTVDSCGSHQLYESLALDPPRGVFGSGFSGGCSVRESVSLRWIAAHEILLAEAMGGVPTCPDYENRLDLPLFVCTEGWPVSMVQEALLASGFDVDPDGFYGPGTQLAVLQYQASRGLPIDGLVDDQTWTSMHPPGGPYFPDFDGDGVSTPREIGSATGATEYGGDW</sequence>
<dbReference type="Proteomes" id="UP000294558">
    <property type="component" value="Unassembled WGS sequence"/>
</dbReference>
<feature type="domain" description="Peptidoglycan binding-like" evidence="1">
    <location>
        <begin position="161"/>
        <end position="212"/>
    </location>
</feature>
<dbReference type="Gene3D" id="1.10.101.10">
    <property type="entry name" value="PGBD-like superfamily/PGBD"/>
    <property type="match status" value="1"/>
</dbReference>
<dbReference type="InterPro" id="IPR036366">
    <property type="entry name" value="PGBDSf"/>
</dbReference>
<dbReference type="InterPro" id="IPR036365">
    <property type="entry name" value="PGBD-like_sf"/>
</dbReference>
<dbReference type="SUPFAM" id="SSF47090">
    <property type="entry name" value="PGBD-like"/>
    <property type="match status" value="1"/>
</dbReference>
<organism evidence="2 3">
    <name type="scientific">Ilumatobacter fluminis</name>
    <dbReference type="NCBI Taxonomy" id="467091"/>
    <lineage>
        <taxon>Bacteria</taxon>
        <taxon>Bacillati</taxon>
        <taxon>Actinomycetota</taxon>
        <taxon>Acidimicrobiia</taxon>
        <taxon>Acidimicrobiales</taxon>
        <taxon>Ilumatobacteraceae</taxon>
        <taxon>Ilumatobacter</taxon>
    </lineage>
</organism>
<proteinExistence type="predicted"/>
<reference evidence="2 3" key="1">
    <citation type="submission" date="2019-03" db="EMBL/GenBank/DDBJ databases">
        <title>Sequencing the genomes of 1000 actinobacteria strains.</title>
        <authorList>
            <person name="Klenk H.-P."/>
        </authorList>
    </citation>
    <scope>NUCLEOTIDE SEQUENCE [LARGE SCALE GENOMIC DNA]</scope>
    <source>
        <strain evidence="2 3">DSM 18936</strain>
    </source>
</reference>
<comment type="caution">
    <text evidence="2">The sequence shown here is derived from an EMBL/GenBank/DDBJ whole genome shotgun (WGS) entry which is preliminary data.</text>
</comment>
<evidence type="ECO:0000259" key="1">
    <source>
        <dbReference type="Pfam" id="PF01471"/>
    </source>
</evidence>